<feature type="region of interest" description="Disordered" evidence="1">
    <location>
        <begin position="54"/>
        <end position="74"/>
    </location>
</feature>
<keyword evidence="3" id="KW-1185">Reference proteome</keyword>
<dbReference type="AlphaFoldDB" id="A0A392Q321"/>
<protein>
    <submittedName>
        <fullName evidence="2">Uncharacterized protein</fullName>
    </submittedName>
</protein>
<evidence type="ECO:0000313" key="3">
    <source>
        <dbReference type="Proteomes" id="UP000265520"/>
    </source>
</evidence>
<feature type="non-terminal residue" evidence="2">
    <location>
        <position position="1"/>
    </location>
</feature>
<comment type="caution">
    <text evidence="2">The sequence shown here is derived from an EMBL/GenBank/DDBJ whole genome shotgun (WGS) entry which is preliminary data.</text>
</comment>
<reference evidence="2 3" key="1">
    <citation type="journal article" date="2018" name="Front. Plant Sci.">
        <title>Red Clover (Trifolium pratense) and Zigzag Clover (T. medium) - A Picture of Genomic Similarities and Differences.</title>
        <authorList>
            <person name="Dluhosova J."/>
            <person name="Istvanek J."/>
            <person name="Nedelnik J."/>
            <person name="Repkova J."/>
        </authorList>
    </citation>
    <scope>NUCLEOTIDE SEQUENCE [LARGE SCALE GENOMIC DNA]</scope>
    <source>
        <strain evidence="3">cv. 10/8</strain>
        <tissue evidence="2">Leaf</tissue>
    </source>
</reference>
<name>A0A392Q321_9FABA</name>
<sequence>FICKSVLNIKEASTMSSHQVISENLGPIWENNLKTHLTRGTFLRKVIQSGQSIPISHHGKQCQNPGAPEEPAGSAKTFQESVNLGYTFKTSFNQGPTSQRWGAPVSVCWPKS</sequence>
<dbReference type="EMBL" id="LXQA010109442">
    <property type="protein sequence ID" value="MCI18282.1"/>
    <property type="molecule type" value="Genomic_DNA"/>
</dbReference>
<accession>A0A392Q321</accession>
<dbReference type="Proteomes" id="UP000265520">
    <property type="component" value="Unassembled WGS sequence"/>
</dbReference>
<evidence type="ECO:0000313" key="2">
    <source>
        <dbReference type="EMBL" id="MCI18282.1"/>
    </source>
</evidence>
<organism evidence="2 3">
    <name type="scientific">Trifolium medium</name>
    <dbReference type="NCBI Taxonomy" id="97028"/>
    <lineage>
        <taxon>Eukaryota</taxon>
        <taxon>Viridiplantae</taxon>
        <taxon>Streptophyta</taxon>
        <taxon>Embryophyta</taxon>
        <taxon>Tracheophyta</taxon>
        <taxon>Spermatophyta</taxon>
        <taxon>Magnoliopsida</taxon>
        <taxon>eudicotyledons</taxon>
        <taxon>Gunneridae</taxon>
        <taxon>Pentapetalae</taxon>
        <taxon>rosids</taxon>
        <taxon>fabids</taxon>
        <taxon>Fabales</taxon>
        <taxon>Fabaceae</taxon>
        <taxon>Papilionoideae</taxon>
        <taxon>50 kb inversion clade</taxon>
        <taxon>NPAAA clade</taxon>
        <taxon>Hologalegina</taxon>
        <taxon>IRL clade</taxon>
        <taxon>Trifolieae</taxon>
        <taxon>Trifolium</taxon>
    </lineage>
</organism>
<evidence type="ECO:0000256" key="1">
    <source>
        <dbReference type="SAM" id="MobiDB-lite"/>
    </source>
</evidence>
<proteinExistence type="predicted"/>